<evidence type="ECO:0000256" key="3">
    <source>
        <dbReference type="ARBA" id="ARBA00022475"/>
    </source>
</evidence>
<dbReference type="GO" id="GO:0005886">
    <property type="term" value="C:plasma membrane"/>
    <property type="evidence" value="ECO:0007669"/>
    <property type="project" value="UniProtKB-SubCell"/>
</dbReference>
<gene>
    <name evidence="8" type="ORF">FHR82_002813</name>
</gene>
<evidence type="ECO:0000256" key="4">
    <source>
        <dbReference type="ARBA" id="ARBA00022692"/>
    </source>
</evidence>
<dbReference type="AlphaFoldDB" id="A0A7W7Q4A1"/>
<feature type="transmembrane region" description="Helical" evidence="7">
    <location>
        <begin position="68"/>
        <end position="86"/>
    </location>
</feature>
<keyword evidence="5 7" id="KW-1133">Transmembrane helix</keyword>
<feature type="transmembrane region" description="Helical" evidence="7">
    <location>
        <begin position="32"/>
        <end position="56"/>
    </location>
</feature>
<accession>A0A7W7Q4A1</accession>
<dbReference type="RefSeq" id="WP_184810787.1">
    <property type="nucleotide sequence ID" value="NZ_JACHJQ010000003.1"/>
</dbReference>
<dbReference type="PANTHER" id="PTHR33884:SF3">
    <property type="entry name" value="UPF0410 PROTEIN YMGE"/>
    <property type="match status" value="1"/>
</dbReference>
<dbReference type="EMBL" id="JACHJQ010000003">
    <property type="protein sequence ID" value="MBB4906593.1"/>
    <property type="molecule type" value="Genomic_DNA"/>
</dbReference>
<proteinExistence type="inferred from homology"/>
<keyword evidence="4 7" id="KW-0812">Transmembrane</keyword>
<organism evidence="8 9">
    <name type="scientific">Actinophytocola algeriensis</name>
    <dbReference type="NCBI Taxonomy" id="1768010"/>
    <lineage>
        <taxon>Bacteria</taxon>
        <taxon>Bacillati</taxon>
        <taxon>Actinomycetota</taxon>
        <taxon>Actinomycetes</taxon>
        <taxon>Pseudonocardiales</taxon>
        <taxon>Pseudonocardiaceae</taxon>
    </lineage>
</organism>
<dbReference type="Pfam" id="PF04226">
    <property type="entry name" value="Transgly_assoc"/>
    <property type="match status" value="1"/>
</dbReference>
<evidence type="ECO:0000256" key="1">
    <source>
        <dbReference type="ARBA" id="ARBA00004651"/>
    </source>
</evidence>
<evidence type="ECO:0000313" key="9">
    <source>
        <dbReference type="Proteomes" id="UP000520767"/>
    </source>
</evidence>
<name>A0A7W7Q4A1_9PSEU</name>
<evidence type="ECO:0000256" key="7">
    <source>
        <dbReference type="SAM" id="Phobius"/>
    </source>
</evidence>
<sequence length="92" mass="9692">MWSVGAIIGLLIAGIVLGVLGRLLAPGEQKIPFWLTILAGIVGALIGNLIAGWVGVKDTPGIDWWRHIFQIIAAVVAVTLAASLYPKARTHA</sequence>
<dbReference type="InterPro" id="IPR007341">
    <property type="entry name" value="Transgly_assoc"/>
</dbReference>
<protein>
    <submittedName>
        <fullName evidence="8">Putative membrane protein YeaQ/YmgE (Transglycosylase-associated protein family)</fullName>
    </submittedName>
</protein>
<evidence type="ECO:0000256" key="2">
    <source>
        <dbReference type="ARBA" id="ARBA00011006"/>
    </source>
</evidence>
<comment type="caution">
    <text evidence="8">The sequence shown here is derived from an EMBL/GenBank/DDBJ whole genome shotgun (WGS) entry which is preliminary data.</text>
</comment>
<reference evidence="8 9" key="1">
    <citation type="submission" date="2020-08" db="EMBL/GenBank/DDBJ databases">
        <title>Genomic Encyclopedia of Type Strains, Phase III (KMG-III): the genomes of soil and plant-associated and newly described type strains.</title>
        <authorList>
            <person name="Whitman W."/>
        </authorList>
    </citation>
    <scope>NUCLEOTIDE SEQUENCE [LARGE SCALE GENOMIC DNA]</scope>
    <source>
        <strain evidence="8 9">CECT 8960</strain>
    </source>
</reference>
<evidence type="ECO:0000256" key="6">
    <source>
        <dbReference type="ARBA" id="ARBA00023136"/>
    </source>
</evidence>
<keyword evidence="9" id="KW-1185">Reference proteome</keyword>
<comment type="subcellular location">
    <subcellularLocation>
        <location evidence="1">Cell membrane</location>
        <topology evidence="1">Multi-pass membrane protein</topology>
    </subcellularLocation>
</comment>
<feature type="transmembrane region" description="Helical" evidence="7">
    <location>
        <begin position="6"/>
        <end position="25"/>
    </location>
</feature>
<evidence type="ECO:0000256" key="5">
    <source>
        <dbReference type="ARBA" id="ARBA00022989"/>
    </source>
</evidence>
<dbReference type="Proteomes" id="UP000520767">
    <property type="component" value="Unassembled WGS sequence"/>
</dbReference>
<dbReference type="PANTHER" id="PTHR33884">
    <property type="entry name" value="UPF0410 PROTEIN YMGE"/>
    <property type="match status" value="1"/>
</dbReference>
<evidence type="ECO:0000313" key="8">
    <source>
        <dbReference type="EMBL" id="MBB4906593.1"/>
    </source>
</evidence>
<keyword evidence="3" id="KW-1003">Cell membrane</keyword>
<comment type="similarity">
    <text evidence="2">Belongs to the UPF0410 family.</text>
</comment>
<keyword evidence="6 7" id="KW-0472">Membrane</keyword>